<name>A0A6C2UGF9_9BACT</name>
<dbReference type="GO" id="GO:0004065">
    <property type="term" value="F:arylsulfatase activity"/>
    <property type="evidence" value="ECO:0007669"/>
    <property type="project" value="TreeGrafter"/>
</dbReference>
<gene>
    <name evidence="6" type="primary">atsA_108</name>
    <name evidence="6" type="ORF">SCARR_00997</name>
</gene>
<evidence type="ECO:0000259" key="5">
    <source>
        <dbReference type="Pfam" id="PF00884"/>
    </source>
</evidence>
<evidence type="ECO:0000313" key="6">
    <source>
        <dbReference type="EMBL" id="VGO18943.1"/>
    </source>
</evidence>
<evidence type="ECO:0000256" key="3">
    <source>
        <dbReference type="ARBA" id="ARBA00022801"/>
    </source>
</evidence>
<evidence type="ECO:0000256" key="2">
    <source>
        <dbReference type="ARBA" id="ARBA00022723"/>
    </source>
</evidence>
<evidence type="ECO:0000313" key="7">
    <source>
        <dbReference type="Proteomes" id="UP000346198"/>
    </source>
</evidence>
<dbReference type="Gene3D" id="3.40.720.10">
    <property type="entry name" value="Alkaline Phosphatase, subunit A"/>
    <property type="match status" value="1"/>
</dbReference>
<proteinExistence type="inferred from homology"/>
<dbReference type="InterPro" id="IPR017850">
    <property type="entry name" value="Alkaline_phosphatase_core_sf"/>
</dbReference>
<dbReference type="PROSITE" id="PS00149">
    <property type="entry name" value="SULFATASE_2"/>
    <property type="match status" value="1"/>
</dbReference>
<dbReference type="InterPro" id="IPR024607">
    <property type="entry name" value="Sulfatase_CS"/>
</dbReference>
<dbReference type="PANTHER" id="PTHR42693">
    <property type="entry name" value="ARYLSULFATASE FAMILY MEMBER"/>
    <property type="match status" value="1"/>
</dbReference>
<dbReference type="InterPro" id="IPR000917">
    <property type="entry name" value="Sulfatase_N"/>
</dbReference>
<dbReference type="PROSITE" id="PS00523">
    <property type="entry name" value="SULFATASE_1"/>
    <property type="match status" value="1"/>
</dbReference>
<protein>
    <submittedName>
        <fullName evidence="6">Arylsulfatase</fullName>
    </submittedName>
</protein>
<keyword evidence="2" id="KW-0479">Metal-binding</keyword>
<dbReference type="Proteomes" id="UP000346198">
    <property type="component" value="Unassembled WGS sequence"/>
</dbReference>
<keyword evidence="3" id="KW-0378">Hydrolase</keyword>
<reference evidence="6 7" key="1">
    <citation type="submission" date="2019-04" db="EMBL/GenBank/DDBJ databases">
        <authorList>
            <person name="Van Vliet M D."/>
        </authorList>
    </citation>
    <scope>NUCLEOTIDE SEQUENCE [LARGE SCALE GENOMIC DNA]</scope>
    <source>
        <strain evidence="6 7">F21</strain>
    </source>
</reference>
<evidence type="ECO:0000256" key="4">
    <source>
        <dbReference type="ARBA" id="ARBA00022837"/>
    </source>
</evidence>
<dbReference type="SUPFAM" id="SSF53649">
    <property type="entry name" value="Alkaline phosphatase-like"/>
    <property type="match status" value="1"/>
</dbReference>
<keyword evidence="7" id="KW-1185">Reference proteome</keyword>
<evidence type="ECO:0000256" key="1">
    <source>
        <dbReference type="ARBA" id="ARBA00008779"/>
    </source>
</evidence>
<dbReference type="EMBL" id="CAAHFH010000001">
    <property type="protein sequence ID" value="VGO18943.1"/>
    <property type="molecule type" value="Genomic_DNA"/>
</dbReference>
<keyword evidence="4" id="KW-0106">Calcium</keyword>
<dbReference type="AlphaFoldDB" id="A0A6C2UGF9"/>
<feature type="domain" description="Sulfatase N-terminal" evidence="5">
    <location>
        <begin position="14"/>
        <end position="161"/>
    </location>
</feature>
<dbReference type="InterPro" id="IPR050738">
    <property type="entry name" value="Sulfatase"/>
</dbReference>
<sequence length="238" mass="27024">MLAVCTQAARPKQPNILWIFSDDHSHNAISAYGSHLTDLAPTPNIDRIADKGVLFRNSFVCNSICGPSRAAILTGKHSHMNGFRSNGDQFDGGQQTFPRMLGKAGYQTAVIGKWHLGTEPQGFDHWEILPGQGHYYNPDFITEKGEHREQGYVTDLITDKAVFQQGLSPGSLHRAIYHRGRKSWGQRCIVLFRQRGILHAGRNKELLRAEDRYDYDDRIYAQWKAAGRRVQGIYDYCY</sequence>
<dbReference type="GO" id="GO:0046872">
    <property type="term" value="F:metal ion binding"/>
    <property type="evidence" value="ECO:0007669"/>
    <property type="project" value="UniProtKB-KW"/>
</dbReference>
<dbReference type="Pfam" id="PF00884">
    <property type="entry name" value="Sulfatase"/>
    <property type="match status" value="1"/>
</dbReference>
<accession>A0A6C2UGF9</accession>
<organism evidence="6 7">
    <name type="scientific">Pontiella sulfatireligans</name>
    <dbReference type="NCBI Taxonomy" id="2750658"/>
    <lineage>
        <taxon>Bacteria</taxon>
        <taxon>Pseudomonadati</taxon>
        <taxon>Kiritimatiellota</taxon>
        <taxon>Kiritimatiellia</taxon>
        <taxon>Kiritimatiellales</taxon>
        <taxon>Pontiellaceae</taxon>
        <taxon>Pontiella</taxon>
    </lineage>
</organism>
<dbReference type="PANTHER" id="PTHR42693:SF33">
    <property type="entry name" value="ARYLSULFATASE"/>
    <property type="match status" value="1"/>
</dbReference>
<comment type="similarity">
    <text evidence="1">Belongs to the sulfatase family.</text>
</comment>